<dbReference type="Proteomes" id="UP000051679">
    <property type="component" value="Unassembled WGS sequence"/>
</dbReference>
<dbReference type="RefSeq" id="WP_156300768.1">
    <property type="nucleotide sequence ID" value="NZ_AYYO01000010.1"/>
</dbReference>
<feature type="compositionally biased region" description="Basic and acidic residues" evidence="1">
    <location>
        <begin position="22"/>
        <end position="57"/>
    </location>
</feature>
<name>A0A0R1ZNB5_9LACO</name>
<protein>
    <submittedName>
        <fullName evidence="2">Uncharacterized protein</fullName>
    </submittedName>
</protein>
<accession>A0A0R1ZNB5</accession>
<proteinExistence type="predicted"/>
<evidence type="ECO:0000313" key="3">
    <source>
        <dbReference type="Proteomes" id="UP000051679"/>
    </source>
</evidence>
<evidence type="ECO:0000313" key="2">
    <source>
        <dbReference type="EMBL" id="KRM55962.1"/>
    </source>
</evidence>
<dbReference type="OrthoDB" id="2325514at2"/>
<keyword evidence="3" id="KW-1185">Reference proteome</keyword>
<comment type="caution">
    <text evidence="2">The sequence shown here is derived from an EMBL/GenBank/DDBJ whole genome shotgun (WGS) entry which is preliminary data.</text>
</comment>
<dbReference type="STRING" id="1291052.FC18_GL000743"/>
<dbReference type="EMBL" id="AYYO01000010">
    <property type="protein sequence ID" value="KRM55962.1"/>
    <property type="molecule type" value="Genomic_DNA"/>
</dbReference>
<organism evidence="2 3">
    <name type="scientific">Lacticaseibacillus sharpeae JCM 1186 = DSM 20505</name>
    <dbReference type="NCBI Taxonomy" id="1291052"/>
    <lineage>
        <taxon>Bacteria</taxon>
        <taxon>Bacillati</taxon>
        <taxon>Bacillota</taxon>
        <taxon>Bacilli</taxon>
        <taxon>Lactobacillales</taxon>
        <taxon>Lactobacillaceae</taxon>
        <taxon>Lacticaseibacillus</taxon>
    </lineage>
</organism>
<dbReference type="AlphaFoldDB" id="A0A0R1ZNB5"/>
<gene>
    <name evidence="2" type="ORF">FC18_GL000743</name>
</gene>
<evidence type="ECO:0000256" key="1">
    <source>
        <dbReference type="SAM" id="MobiDB-lite"/>
    </source>
</evidence>
<dbReference type="NCBIfam" id="NF040897">
    <property type="entry name" value="SPJ_0845_Nterm"/>
    <property type="match status" value="1"/>
</dbReference>
<sequence>MGLKVNRQTDMDKLFDQFASLPDDKNKKLEVDPRKKEREAERDAAYARLKKNTDTKK</sequence>
<feature type="region of interest" description="Disordered" evidence="1">
    <location>
        <begin position="1"/>
        <end position="57"/>
    </location>
</feature>
<reference evidence="2 3" key="1">
    <citation type="journal article" date="2015" name="Genome Announc.">
        <title>Expanding the biotechnology potential of lactobacilli through comparative genomics of 213 strains and associated genera.</title>
        <authorList>
            <person name="Sun Z."/>
            <person name="Harris H.M."/>
            <person name="McCann A."/>
            <person name="Guo C."/>
            <person name="Argimon S."/>
            <person name="Zhang W."/>
            <person name="Yang X."/>
            <person name="Jeffery I.B."/>
            <person name="Cooney J.C."/>
            <person name="Kagawa T.F."/>
            <person name="Liu W."/>
            <person name="Song Y."/>
            <person name="Salvetti E."/>
            <person name="Wrobel A."/>
            <person name="Rasinkangas P."/>
            <person name="Parkhill J."/>
            <person name="Rea M.C."/>
            <person name="O'Sullivan O."/>
            <person name="Ritari J."/>
            <person name="Douillard F.P."/>
            <person name="Paul Ross R."/>
            <person name="Yang R."/>
            <person name="Briner A.E."/>
            <person name="Felis G.E."/>
            <person name="de Vos W.M."/>
            <person name="Barrangou R."/>
            <person name="Klaenhammer T.R."/>
            <person name="Caufield P.W."/>
            <person name="Cui Y."/>
            <person name="Zhang H."/>
            <person name="O'Toole P.W."/>
        </authorList>
    </citation>
    <scope>NUCLEOTIDE SEQUENCE [LARGE SCALE GENOMIC DNA]</scope>
    <source>
        <strain evidence="2 3">DSM 20505</strain>
    </source>
</reference>
<dbReference type="InterPro" id="IPR047909">
    <property type="entry name" value="SPJ_0845-like_N"/>
</dbReference>
<dbReference type="PATRIC" id="fig|1291052.5.peg.759"/>